<reference evidence="2 3" key="1">
    <citation type="journal article" date="2015" name="BMC Genomics">
        <title>Comparative genomics and metabolic profiling of the genus Lysobacter.</title>
        <authorList>
            <person name="de Bruijn I."/>
            <person name="Cheng X."/>
            <person name="de Jager V."/>
            <person name="Exposito R.G."/>
            <person name="Watrous J."/>
            <person name="Patel N."/>
            <person name="Postma J."/>
            <person name="Dorrestein P.C."/>
            <person name="Kobayashi D."/>
            <person name="Raaijmakers J.M."/>
        </authorList>
    </citation>
    <scope>NUCLEOTIDE SEQUENCE [LARGE SCALE GENOMIC DNA]</scope>
    <source>
        <strain evidence="2 3">76</strain>
    </source>
</reference>
<organism evidence="2 3">
    <name type="scientific">Lysobacter antibioticus</name>
    <dbReference type="NCBI Taxonomy" id="84531"/>
    <lineage>
        <taxon>Bacteria</taxon>
        <taxon>Pseudomonadati</taxon>
        <taxon>Pseudomonadota</taxon>
        <taxon>Gammaproteobacteria</taxon>
        <taxon>Lysobacterales</taxon>
        <taxon>Lysobacteraceae</taxon>
        <taxon>Lysobacter</taxon>
    </lineage>
</organism>
<feature type="compositionally biased region" description="Basic and acidic residues" evidence="1">
    <location>
        <begin position="31"/>
        <end position="46"/>
    </location>
</feature>
<evidence type="ECO:0000313" key="2">
    <source>
        <dbReference type="EMBL" id="ALN82781.1"/>
    </source>
</evidence>
<keyword evidence="3" id="KW-1185">Reference proteome</keyword>
<protein>
    <submittedName>
        <fullName evidence="2">Uncharacterized protein</fullName>
    </submittedName>
</protein>
<gene>
    <name evidence="2" type="ORF">LA76x_4678</name>
</gene>
<proteinExistence type="predicted"/>
<dbReference type="Proteomes" id="UP000060787">
    <property type="component" value="Chromosome"/>
</dbReference>
<dbReference type="EMBL" id="CP011129">
    <property type="protein sequence ID" value="ALN82781.1"/>
    <property type="molecule type" value="Genomic_DNA"/>
</dbReference>
<dbReference type="PATRIC" id="fig|84531.8.peg.4670"/>
<dbReference type="AlphaFoldDB" id="A0A0S2FGX0"/>
<sequence length="54" mass="5770">MGRRGANYVAPAGDGFAALRCRLRLCRSDVSRDRGTRRGARADVVHRSGALSPG</sequence>
<feature type="region of interest" description="Disordered" evidence="1">
    <location>
        <begin position="31"/>
        <end position="54"/>
    </location>
</feature>
<dbReference type="STRING" id="84531.LA76x_4678"/>
<evidence type="ECO:0000256" key="1">
    <source>
        <dbReference type="SAM" id="MobiDB-lite"/>
    </source>
</evidence>
<accession>A0A0S2FGX0</accession>
<dbReference type="KEGG" id="lab:LA76x_4678"/>
<evidence type="ECO:0000313" key="3">
    <source>
        <dbReference type="Proteomes" id="UP000060787"/>
    </source>
</evidence>
<name>A0A0S2FGX0_LYSAN</name>